<dbReference type="PROSITE" id="PS00687">
    <property type="entry name" value="ALDEHYDE_DEHYDR_GLU"/>
    <property type="match status" value="1"/>
</dbReference>
<keyword evidence="6" id="KW-1185">Reference proteome</keyword>
<proteinExistence type="inferred from homology"/>
<dbReference type="Proteomes" id="UP001165060">
    <property type="component" value="Unassembled WGS sequence"/>
</dbReference>
<dbReference type="PANTHER" id="PTHR11699">
    <property type="entry name" value="ALDEHYDE DEHYDROGENASE-RELATED"/>
    <property type="match status" value="1"/>
</dbReference>
<dbReference type="Gene3D" id="3.40.605.10">
    <property type="entry name" value="Aldehyde Dehydrogenase, Chain A, domain 1"/>
    <property type="match status" value="1"/>
</dbReference>
<dbReference type="Gene3D" id="3.40.309.10">
    <property type="entry name" value="Aldehyde Dehydrogenase, Chain A, domain 2"/>
    <property type="match status" value="1"/>
</dbReference>
<name>A0ABQ6M501_9STRA</name>
<dbReference type="InterPro" id="IPR016162">
    <property type="entry name" value="Ald_DH_N"/>
</dbReference>
<comment type="similarity">
    <text evidence="3">Belongs to the aldehyde dehydrogenase family.</text>
</comment>
<evidence type="ECO:0000259" key="4">
    <source>
        <dbReference type="Pfam" id="PF00171"/>
    </source>
</evidence>
<evidence type="ECO:0000256" key="2">
    <source>
        <dbReference type="PROSITE-ProRule" id="PRU10007"/>
    </source>
</evidence>
<evidence type="ECO:0000313" key="6">
    <source>
        <dbReference type="Proteomes" id="UP001165060"/>
    </source>
</evidence>
<organism evidence="5 6">
    <name type="scientific">Tetraparma gracilis</name>
    <dbReference type="NCBI Taxonomy" id="2962635"/>
    <lineage>
        <taxon>Eukaryota</taxon>
        <taxon>Sar</taxon>
        <taxon>Stramenopiles</taxon>
        <taxon>Ochrophyta</taxon>
        <taxon>Bolidophyceae</taxon>
        <taxon>Parmales</taxon>
        <taxon>Triparmaceae</taxon>
        <taxon>Tetraparma</taxon>
    </lineage>
</organism>
<dbReference type="InterPro" id="IPR029510">
    <property type="entry name" value="Ald_DH_CS_GLU"/>
</dbReference>
<protein>
    <recommendedName>
        <fullName evidence="4">Aldehyde dehydrogenase domain-containing protein</fullName>
    </recommendedName>
</protein>
<gene>
    <name evidence="5" type="ORF">TeGR_g3381</name>
</gene>
<dbReference type="NCBIfam" id="NF009725">
    <property type="entry name" value="PRK13252.1"/>
    <property type="match status" value="1"/>
</dbReference>
<dbReference type="EMBL" id="BRYB01003725">
    <property type="protein sequence ID" value="GMI19546.1"/>
    <property type="molecule type" value="Genomic_DNA"/>
</dbReference>
<dbReference type="InterPro" id="IPR016163">
    <property type="entry name" value="Ald_DH_C"/>
</dbReference>
<evidence type="ECO:0000313" key="5">
    <source>
        <dbReference type="EMBL" id="GMI19546.1"/>
    </source>
</evidence>
<feature type="active site" evidence="2">
    <location>
        <position position="278"/>
    </location>
</feature>
<keyword evidence="1 3" id="KW-0560">Oxidoreductase</keyword>
<dbReference type="InterPro" id="IPR016161">
    <property type="entry name" value="Ald_DH/histidinol_DH"/>
</dbReference>
<dbReference type="Pfam" id="PF00171">
    <property type="entry name" value="Aldedh"/>
    <property type="match status" value="1"/>
</dbReference>
<evidence type="ECO:0000256" key="3">
    <source>
        <dbReference type="RuleBase" id="RU003345"/>
    </source>
</evidence>
<dbReference type="InterPro" id="IPR015590">
    <property type="entry name" value="Aldehyde_DH_dom"/>
</dbReference>
<accession>A0ABQ6M501</accession>
<sequence length="533" mass="56130">MLSHPLRLRRLSSLLPLRAAYPNYINGGPSPTAETAPTFSPGTGCAVAEVAASSRADVDAAVAAAKAAFPVWSATSAAERGRVLFEAARIMKERNGELAMVETIDAGSVVSETTTAHILGAADAFEYYAGVAKTHASMGEFYGGAQQSAGAGPAGKTMDTFSYTAREPLGVCAGIGAWNYPLLVAAWKVAPALAAGNTMVYKPSEFTPLTSLLLGEILAEAGAPPGVLNVVAGHPDRSTGPLLAGHPDVKKISFTGSTAVGQVIVREAARSLKKVTMELGGKSPMIVFEDADIENAVGAAMNGNWYTQGAVCSNCTRVFVHSSIKEKFLARLVERTSKIKIGDPTDPEMQMGALIMPPDVPSGHFDRVAGFIERAKADPSNTLIYGGERVTVDVPDGPAGKGGSGGYYVRPAIFDCSSDDAEIVTDEVFGPVMSVLTFEDEDEAVRRANASPYGLGAGLMTKDLSRAHRVAAQLQSGNVWVNDYNISLSEMPFGGYNMSGYGRELSLHSMDSYTQIKHVYVNLGDVDSSLYPE</sequence>
<comment type="caution">
    <text evidence="5">The sequence shown here is derived from an EMBL/GenBank/DDBJ whole genome shotgun (WGS) entry which is preliminary data.</text>
</comment>
<evidence type="ECO:0000256" key="1">
    <source>
        <dbReference type="ARBA" id="ARBA00023002"/>
    </source>
</evidence>
<reference evidence="5 6" key="1">
    <citation type="journal article" date="2023" name="Commun. Biol.">
        <title>Genome analysis of Parmales, the sister group of diatoms, reveals the evolutionary specialization of diatoms from phago-mixotrophs to photoautotrophs.</title>
        <authorList>
            <person name="Ban H."/>
            <person name="Sato S."/>
            <person name="Yoshikawa S."/>
            <person name="Yamada K."/>
            <person name="Nakamura Y."/>
            <person name="Ichinomiya M."/>
            <person name="Sato N."/>
            <person name="Blanc-Mathieu R."/>
            <person name="Endo H."/>
            <person name="Kuwata A."/>
            <person name="Ogata H."/>
        </authorList>
    </citation>
    <scope>NUCLEOTIDE SEQUENCE [LARGE SCALE GENOMIC DNA]</scope>
</reference>
<feature type="domain" description="Aldehyde dehydrogenase" evidence="4">
    <location>
        <begin position="33"/>
        <end position="519"/>
    </location>
</feature>
<dbReference type="SUPFAM" id="SSF53720">
    <property type="entry name" value="ALDH-like"/>
    <property type="match status" value="1"/>
</dbReference>